<dbReference type="Pfam" id="PF21183">
    <property type="entry name" value="HAT1_C"/>
    <property type="match status" value="1"/>
</dbReference>
<keyword evidence="17" id="KW-1185">Reference proteome</keyword>
<accession>A0A8I6RF88</accession>
<evidence type="ECO:0000256" key="11">
    <source>
        <dbReference type="PIRSR" id="PIRSR038084-2"/>
    </source>
</evidence>
<evidence type="ECO:0000256" key="5">
    <source>
        <dbReference type="ARBA" id="ARBA00022679"/>
    </source>
</evidence>
<evidence type="ECO:0000256" key="7">
    <source>
        <dbReference type="ARBA" id="ARBA00023315"/>
    </source>
</evidence>
<feature type="region of interest" description="Interaction with histone H4 N-terminus" evidence="11">
    <location>
        <begin position="209"/>
        <end position="211"/>
    </location>
</feature>
<comment type="similarity">
    <text evidence="2 9">Belongs to the HAT1 family.</text>
</comment>
<dbReference type="GO" id="GO:0005634">
    <property type="term" value="C:nucleus"/>
    <property type="evidence" value="ECO:0007669"/>
    <property type="project" value="UniProtKB-SubCell"/>
</dbReference>
<evidence type="ECO:0000256" key="12">
    <source>
        <dbReference type="PIRSR" id="PIRSR038084-3"/>
    </source>
</evidence>
<keyword evidence="13" id="KW-0175">Coiled coil</keyword>
<dbReference type="InterPro" id="IPR048776">
    <property type="entry name" value="HAT1_C"/>
</dbReference>
<keyword evidence="6" id="KW-0539">Nucleus</keyword>
<dbReference type="EnsemblMetazoa" id="XM_014389565.2">
    <property type="protein sequence ID" value="XP_014245051.1"/>
    <property type="gene ID" value="LOC106664127"/>
</dbReference>
<evidence type="ECO:0000256" key="6">
    <source>
        <dbReference type="ARBA" id="ARBA00023242"/>
    </source>
</evidence>
<dbReference type="InterPro" id="IPR017380">
    <property type="entry name" value="Hist_AcTrfase_B-typ_cat-su"/>
</dbReference>
<dbReference type="Gene3D" id="1.10.10.390">
    <property type="match status" value="1"/>
</dbReference>
<dbReference type="InterPro" id="IPR013523">
    <property type="entry name" value="Hist_AcTrfase_HAT1_C"/>
</dbReference>
<dbReference type="Pfam" id="PF10394">
    <property type="entry name" value="Hat1_N"/>
    <property type="match status" value="1"/>
</dbReference>
<feature type="active site" description="Proton donor/acceptor" evidence="10">
    <location>
        <position position="260"/>
    </location>
</feature>
<comment type="subcellular location">
    <subcellularLocation>
        <location evidence="1">Nucleus</location>
    </subcellularLocation>
</comment>
<name>A0A8I6RF88_CIMLE</name>
<evidence type="ECO:0000256" key="2">
    <source>
        <dbReference type="ARBA" id="ARBA00010543"/>
    </source>
</evidence>
<dbReference type="KEGG" id="clec:106664127"/>
<evidence type="ECO:0000256" key="4">
    <source>
        <dbReference type="ARBA" id="ARBA00021268"/>
    </source>
</evidence>
<dbReference type="RefSeq" id="XP_014245051.1">
    <property type="nucleotide sequence ID" value="XM_014389565.2"/>
</dbReference>
<evidence type="ECO:0000256" key="13">
    <source>
        <dbReference type="SAM" id="Coils"/>
    </source>
</evidence>
<dbReference type="GO" id="GO:0004402">
    <property type="term" value="F:histone acetyltransferase activity"/>
    <property type="evidence" value="ECO:0007669"/>
    <property type="project" value="UniProtKB-UniRule"/>
</dbReference>
<dbReference type="SUPFAM" id="SSF55729">
    <property type="entry name" value="Acyl-CoA N-acyltransferases (Nat)"/>
    <property type="match status" value="1"/>
</dbReference>
<dbReference type="Proteomes" id="UP000494040">
    <property type="component" value="Unassembled WGS sequence"/>
</dbReference>
<sequence>MSLRRVLGVKEEFITDSNQAVEFKMIRHANDLSNDSGVFKPDMSHQIFGDDEQIYGYENLLIKLYYSAANLTTYLGVEYKDRLDDAVPANIEKTLADKYECSNFITNIDEFGRILEKEKNFNPFGELLNSFTINDNDSFRTFCVYKCTTDSKEFLEYHAKMQTFVLWFIDAASFINTEDSYWKFYVMYEKYKSADNTPQYAFVGYFTVYEFYFYPDKIRPRISQALILPPFQGMGLCAKLINTVQMHYASMREVFDITVEDPAIDFQRVRDYVDCSNCLHLSSFSSEKLIRGFHSDMAEEAREKYKINKKQARRIYEILRLNITNIHNEAEYKEYRLDVKKRLYAPFQRQNSILIKTNQAHLIENKEERLTKLQELFNELSEEYTKVLDRVLEYPLNS</sequence>
<keyword evidence="7 9" id="KW-0012">Acyltransferase</keyword>
<evidence type="ECO:0000313" key="16">
    <source>
        <dbReference type="EnsemblMetazoa" id="XP_014245051.1"/>
    </source>
</evidence>
<feature type="region of interest" description="Interaction with histone H4 N-terminus" evidence="11">
    <location>
        <begin position="50"/>
        <end position="52"/>
    </location>
</feature>
<dbReference type="InterPro" id="IPR016181">
    <property type="entry name" value="Acyl_CoA_acyltransferase"/>
</dbReference>
<feature type="domain" description="Histone acetyltransferase type B catalytic subunit C-terminal" evidence="15">
    <location>
        <begin position="270"/>
        <end position="321"/>
    </location>
</feature>
<evidence type="ECO:0000256" key="1">
    <source>
        <dbReference type="ARBA" id="ARBA00004123"/>
    </source>
</evidence>
<organism evidence="16 17">
    <name type="scientific">Cimex lectularius</name>
    <name type="common">Bed bug</name>
    <name type="synonym">Acanthia lectularia</name>
    <dbReference type="NCBI Taxonomy" id="79782"/>
    <lineage>
        <taxon>Eukaryota</taxon>
        <taxon>Metazoa</taxon>
        <taxon>Ecdysozoa</taxon>
        <taxon>Arthropoda</taxon>
        <taxon>Hexapoda</taxon>
        <taxon>Insecta</taxon>
        <taxon>Pterygota</taxon>
        <taxon>Neoptera</taxon>
        <taxon>Paraneoptera</taxon>
        <taxon>Hemiptera</taxon>
        <taxon>Heteroptera</taxon>
        <taxon>Panheteroptera</taxon>
        <taxon>Cimicomorpha</taxon>
        <taxon>Cimicidae</taxon>
        <taxon>Cimex</taxon>
    </lineage>
</organism>
<dbReference type="PANTHER" id="PTHR12046">
    <property type="entry name" value="HISTONE ACETYLTRANSFERASE TYPE B CATALYTIC SUBUNIT"/>
    <property type="match status" value="1"/>
</dbReference>
<comment type="catalytic activity">
    <reaction evidence="8 9">
        <text>L-lysyl-[protein] + acetyl-CoA = N(6)-acetyl-L-lysyl-[protein] + CoA + H(+)</text>
        <dbReference type="Rhea" id="RHEA:45948"/>
        <dbReference type="Rhea" id="RHEA-COMP:9752"/>
        <dbReference type="Rhea" id="RHEA-COMP:10731"/>
        <dbReference type="ChEBI" id="CHEBI:15378"/>
        <dbReference type="ChEBI" id="CHEBI:29969"/>
        <dbReference type="ChEBI" id="CHEBI:57287"/>
        <dbReference type="ChEBI" id="CHEBI:57288"/>
        <dbReference type="ChEBI" id="CHEBI:61930"/>
        <dbReference type="EC" id="2.3.1.48"/>
    </reaction>
</comment>
<dbReference type="OrthoDB" id="10253098at2759"/>
<evidence type="ECO:0000256" key="8">
    <source>
        <dbReference type="ARBA" id="ARBA00048017"/>
    </source>
</evidence>
<dbReference type="PIRSF" id="PIRSF038084">
    <property type="entry name" value="HAT-B_cat"/>
    <property type="match status" value="1"/>
</dbReference>
<protein>
    <recommendedName>
        <fullName evidence="4 9">Histone acetyltransferase type B catalytic subunit</fullName>
        <ecNumber evidence="3 9">2.3.1.48</ecNumber>
    </recommendedName>
</protein>
<evidence type="ECO:0000259" key="15">
    <source>
        <dbReference type="Pfam" id="PF21183"/>
    </source>
</evidence>
<proteinExistence type="inferred from homology"/>
<dbReference type="AlphaFoldDB" id="A0A8I6RF88"/>
<dbReference type="EC" id="2.3.1.48" evidence="3 9"/>
<dbReference type="InterPro" id="IPR019467">
    <property type="entry name" value="Hat1_N"/>
</dbReference>
<evidence type="ECO:0000259" key="14">
    <source>
        <dbReference type="Pfam" id="PF10394"/>
    </source>
</evidence>
<feature type="coiled-coil region" evidence="13">
    <location>
        <begin position="363"/>
        <end position="390"/>
    </location>
</feature>
<evidence type="ECO:0000256" key="3">
    <source>
        <dbReference type="ARBA" id="ARBA00013184"/>
    </source>
</evidence>
<keyword evidence="5 9" id="KW-0808">Transferase</keyword>
<feature type="site" description="Interaction with histone H4 N-terminus" evidence="12">
    <location>
        <position position="182"/>
    </location>
</feature>
<dbReference type="GO" id="GO:0042393">
    <property type="term" value="F:histone binding"/>
    <property type="evidence" value="ECO:0007669"/>
    <property type="project" value="InterPro"/>
</dbReference>
<dbReference type="Gene3D" id="3.40.630.30">
    <property type="match status" value="1"/>
</dbReference>
<dbReference type="Gene3D" id="3.90.360.10">
    <property type="entry name" value="Histone acetyl transferase 1 (HAT1), N-terminal domain"/>
    <property type="match status" value="1"/>
</dbReference>
<evidence type="ECO:0000256" key="10">
    <source>
        <dbReference type="PIRSR" id="PIRSR038084-1"/>
    </source>
</evidence>
<evidence type="ECO:0000256" key="9">
    <source>
        <dbReference type="PIRNR" id="PIRNR038084"/>
    </source>
</evidence>
<dbReference type="GO" id="GO:0000781">
    <property type="term" value="C:chromosome, telomeric region"/>
    <property type="evidence" value="ECO:0007669"/>
    <property type="project" value="GOC"/>
</dbReference>
<dbReference type="GO" id="GO:0031509">
    <property type="term" value="P:subtelomeric heterochromatin formation"/>
    <property type="evidence" value="ECO:0007669"/>
    <property type="project" value="InterPro"/>
</dbReference>
<dbReference type="GeneID" id="106664127"/>
<dbReference type="InterPro" id="IPR037113">
    <property type="entry name" value="Hat1_N_sf"/>
</dbReference>
<evidence type="ECO:0000313" key="17">
    <source>
        <dbReference type="Proteomes" id="UP000494040"/>
    </source>
</evidence>
<dbReference type="OMA" id="WTCDAND"/>
<feature type="domain" description="Histone acetyl transferase HAT1 N-terminal" evidence="14">
    <location>
        <begin position="14"/>
        <end position="170"/>
    </location>
</feature>
<reference evidence="16" key="1">
    <citation type="submission" date="2022-01" db="UniProtKB">
        <authorList>
            <consortium name="EnsemblMetazoa"/>
        </authorList>
    </citation>
    <scope>IDENTIFICATION</scope>
</reference>
<dbReference type="FunFam" id="1.10.10.390:FF:000001">
    <property type="entry name" value="Histone acetyltransferase type B catalytic subunit"/>
    <property type="match status" value="1"/>
</dbReference>